<sequence>MESHIKVDMRQKSFGLQGRRSQETRQRRLGMRLYSFVIIFALPCWFLVLIKPYHQRGPDIF</sequence>
<evidence type="ECO:0000313" key="2">
    <source>
        <dbReference type="EMBL" id="DAE09078.1"/>
    </source>
</evidence>
<name>A0A8S5PPQ2_9CAUD</name>
<feature type="transmembrane region" description="Helical" evidence="1">
    <location>
        <begin position="29"/>
        <end position="50"/>
    </location>
</feature>
<keyword evidence="1" id="KW-1133">Transmembrane helix</keyword>
<keyword evidence="1" id="KW-0812">Transmembrane</keyword>
<protein>
    <submittedName>
        <fullName evidence="2">Cytochrome c oxidase subunit 1</fullName>
    </submittedName>
</protein>
<reference evidence="2" key="1">
    <citation type="journal article" date="2021" name="Proc. Natl. Acad. Sci. U.S.A.">
        <title>A Catalog of Tens of Thousands of Viruses from Human Metagenomes Reveals Hidden Associations with Chronic Diseases.</title>
        <authorList>
            <person name="Tisza M.J."/>
            <person name="Buck C.B."/>
        </authorList>
    </citation>
    <scope>NUCLEOTIDE SEQUENCE</scope>
    <source>
        <strain evidence="2">CtEg02</strain>
    </source>
</reference>
<evidence type="ECO:0000256" key="1">
    <source>
        <dbReference type="SAM" id="Phobius"/>
    </source>
</evidence>
<proteinExistence type="predicted"/>
<dbReference type="EMBL" id="BK015482">
    <property type="protein sequence ID" value="DAE09078.1"/>
    <property type="molecule type" value="Genomic_DNA"/>
</dbReference>
<accession>A0A8S5PPQ2</accession>
<keyword evidence="1" id="KW-0472">Membrane</keyword>
<organism evidence="2">
    <name type="scientific">Myoviridae sp. ctEg02</name>
    <dbReference type="NCBI Taxonomy" id="2825061"/>
    <lineage>
        <taxon>Viruses</taxon>
        <taxon>Duplodnaviria</taxon>
        <taxon>Heunggongvirae</taxon>
        <taxon>Uroviricota</taxon>
        <taxon>Caudoviricetes</taxon>
    </lineage>
</organism>